<feature type="transmembrane region" description="Helical" evidence="2">
    <location>
        <begin position="80"/>
        <end position="101"/>
    </location>
</feature>
<sequence>MDALWSGETTTVEPADEDEDEDDDDSRTAVNVFGREHDPQKLMWNRFNLIPVRLCLLLTSQPSGFNRLPPYDRVNTGNSAILILAFWEATAAFVTGLLCGYE</sequence>
<organism evidence="3 4">
    <name type="scientific">Galerina marginata (strain CBS 339.88)</name>
    <dbReference type="NCBI Taxonomy" id="685588"/>
    <lineage>
        <taxon>Eukaryota</taxon>
        <taxon>Fungi</taxon>
        <taxon>Dikarya</taxon>
        <taxon>Basidiomycota</taxon>
        <taxon>Agaricomycotina</taxon>
        <taxon>Agaricomycetes</taxon>
        <taxon>Agaricomycetidae</taxon>
        <taxon>Agaricales</taxon>
        <taxon>Agaricineae</taxon>
        <taxon>Strophariaceae</taxon>
        <taxon>Galerina</taxon>
    </lineage>
</organism>
<accession>A0A067SU70</accession>
<reference evidence="4" key="1">
    <citation type="journal article" date="2014" name="Proc. Natl. Acad. Sci. U.S.A.">
        <title>Extensive sampling of basidiomycete genomes demonstrates inadequacy of the white-rot/brown-rot paradigm for wood decay fungi.</title>
        <authorList>
            <person name="Riley R."/>
            <person name="Salamov A.A."/>
            <person name="Brown D.W."/>
            <person name="Nagy L.G."/>
            <person name="Floudas D."/>
            <person name="Held B.W."/>
            <person name="Levasseur A."/>
            <person name="Lombard V."/>
            <person name="Morin E."/>
            <person name="Otillar R."/>
            <person name="Lindquist E.A."/>
            <person name="Sun H."/>
            <person name="LaButti K.M."/>
            <person name="Schmutz J."/>
            <person name="Jabbour D."/>
            <person name="Luo H."/>
            <person name="Baker S.E."/>
            <person name="Pisabarro A.G."/>
            <person name="Walton J.D."/>
            <person name="Blanchette R.A."/>
            <person name="Henrissat B."/>
            <person name="Martin F."/>
            <person name="Cullen D."/>
            <person name="Hibbett D.S."/>
            <person name="Grigoriev I.V."/>
        </authorList>
    </citation>
    <scope>NUCLEOTIDE SEQUENCE [LARGE SCALE GENOMIC DNA]</scope>
    <source>
        <strain evidence="4">CBS 339.88</strain>
    </source>
</reference>
<gene>
    <name evidence="3" type="ORF">GALMADRAFT_144636</name>
</gene>
<keyword evidence="4" id="KW-1185">Reference proteome</keyword>
<name>A0A067SU70_GALM3</name>
<evidence type="ECO:0000313" key="3">
    <source>
        <dbReference type="EMBL" id="KDR70323.1"/>
    </source>
</evidence>
<dbReference type="AlphaFoldDB" id="A0A067SU70"/>
<proteinExistence type="predicted"/>
<protein>
    <submittedName>
        <fullName evidence="3">Uncharacterized protein</fullName>
    </submittedName>
</protein>
<keyword evidence="2" id="KW-1133">Transmembrane helix</keyword>
<feature type="compositionally biased region" description="Acidic residues" evidence="1">
    <location>
        <begin position="14"/>
        <end position="25"/>
    </location>
</feature>
<dbReference type="Proteomes" id="UP000027222">
    <property type="component" value="Unassembled WGS sequence"/>
</dbReference>
<dbReference type="EMBL" id="KL142397">
    <property type="protein sequence ID" value="KDR70323.1"/>
    <property type="molecule type" value="Genomic_DNA"/>
</dbReference>
<keyword evidence="2" id="KW-0472">Membrane</keyword>
<feature type="region of interest" description="Disordered" evidence="1">
    <location>
        <begin position="1"/>
        <end position="27"/>
    </location>
</feature>
<evidence type="ECO:0000256" key="1">
    <source>
        <dbReference type="SAM" id="MobiDB-lite"/>
    </source>
</evidence>
<evidence type="ECO:0000256" key="2">
    <source>
        <dbReference type="SAM" id="Phobius"/>
    </source>
</evidence>
<keyword evidence="2" id="KW-0812">Transmembrane</keyword>
<evidence type="ECO:0000313" key="4">
    <source>
        <dbReference type="Proteomes" id="UP000027222"/>
    </source>
</evidence>
<dbReference type="HOGENOM" id="CLU_2277716_0_0_1"/>